<keyword evidence="1 7" id="KW-1003">Cell membrane</keyword>
<keyword evidence="3 7" id="KW-1133">Transmembrane helix</keyword>
<organism evidence="8 10">
    <name type="scientific">Xenorhabdus doucetiae</name>
    <dbReference type="NCBI Taxonomy" id="351671"/>
    <lineage>
        <taxon>Bacteria</taxon>
        <taxon>Pseudomonadati</taxon>
        <taxon>Pseudomonadota</taxon>
        <taxon>Gammaproteobacteria</taxon>
        <taxon>Enterobacterales</taxon>
        <taxon>Morganellaceae</taxon>
        <taxon>Xenorhabdus</taxon>
    </lineage>
</organism>
<evidence type="ECO:0000256" key="6">
    <source>
        <dbReference type="ARBA" id="ARBA00023316"/>
    </source>
</evidence>
<dbReference type="HOGENOM" id="CLU_025574_0_2_6"/>
<proteinExistence type="inferred from homology"/>
<dbReference type="FunFam" id="3.30.160.60:FF:000242">
    <property type="entry name" value="Endolytic murein transglycosylase"/>
    <property type="match status" value="1"/>
</dbReference>
<name>A0A068QT92_9GAMM</name>
<dbReference type="OrthoDB" id="9814591at2"/>
<protein>
    <recommendedName>
        <fullName evidence="7">Endolytic murein transglycosylase</fullName>
        <ecNumber evidence="7">4.2.2.29</ecNumber>
    </recommendedName>
    <alternativeName>
        <fullName evidence="7">Peptidoglycan lytic transglycosylase</fullName>
    </alternativeName>
    <alternativeName>
        <fullName evidence="7">Peptidoglycan polymerization terminase</fullName>
    </alternativeName>
</protein>
<keyword evidence="2 7" id="KW-0812">Transmembrane</keyword>
<dbReference type="InterPro" id="IPR003770">
    <property type="entry name" value="MLTG-like"/>
</dbReference>
<dbReference type="Pfam" id="PF02618">
    <property type="entry name" value="YceG"/>
    <property type="match status" value="1"/>
</dbReference>
<sequence length="341" mass="38693">MKLKKRIFILPGLIIAIAVILFFSFMKKIENFADQDIHLSQELIFTVPAGTGRAGLEVLLTQHKLIEDNQLLSWLFRLEPELAKFKAGTYRLQKGMSLRAVLQLFASGKEAQFAIRFVEGSRLSDWSKTLQNAPYLKHETESKTPKALLDILGMKEGESLEGWFYPDTYLYTAGTSDLELLKRAHDKMKMVVGQAWENREKNLPYKSAYEMLIMASIIEKETAIESERTKVASVFVNRLRLKMRLQTDPTVIYGLGDKYTGTIFRSNLNTFTAYNTYMIDGLPPTPIAMPGLASIKAAAHPAVTQYLYFVANGDGGHTFTTNLTEHNKAVSFYRQRLKQDK</sequence>
<evidence type="ECO:0000256" key="3">
    <source>
        <dbReference type="ARBA" id="ARBA00022989"/>
    </source>
</evidence>
<keyword evidence="11" id="KW-1185">Reference proteome</keyword>
<dbReference type="AlphaFoldDB" id="A0A068QT92"/>
<dbReference type="GO" id="GO:0071555">
    <property type="term" value="P:cell wall organization"/>
    <property type="evidence" value="ECO:0007669"/>
    <property type="project" value="UniProtKB-KW"/>
</dbReference>
<dbReference type="GO" id="GO:0005886">
    <property type="term" value="C:plasma membrane"/>
    <property type="evidence" value="ECO:0007669"/>
    <property type="project" value="UniProtKB-SubCell"/>
</dbReference>
<dbReference type="RefSeq" id="WP_045971299.1">
    <property type="nucleotide sequence ID" value="NZ_CAWMED010000001.1"/>
</dbReference>
<dbReference type="GO" id="GO:0009252">
    <property type="term" value="P:peptidoglycan biosynthetic process"/>
    <property type="evidence" value="ECO:0007669"/>
    <property type="project" value="UniProtKB-UniRule"/>
</dbReference>
<reference evidence="8 10" key="1">
    <citation type="submission" date="2013-07" db="EMBL/GenBank/DDBJ databases">
        <authorList>
            <person name="Genoscope - CEA"/>
        </authorList>
    </citation>
    <scope>NUCLEOTIDE SEQUENCE [LARGE SCALE GENOMIC DNA]</scope>
    <source>
        <strain evidence="8">FRM16</strain>
        <strain evidence="10">FRM16 / DSM 17909</strain>
    </source>
</reference>
<evidence type="ECO:0000313" key="9">
    <source>
        <dbReference type="EMBL" id="TYP10025.1"/>
    </source>
</evidence>
<evidence type="ECO:0000256" key="5">
    <source>
        <dbReference type="ARBA" id="ARBA00023239"/>
    </source>
</evidence>
<keyword evidence="7" id="KW-0997">Cell inner membrane</keyword>
<keyword evidence="5 7" id="KW-0456">Lyase</keyword>
<accession>A0A068QT92</accession>
<feature type="site" description="Important for catalytic activity" evidence="7">
    <location>
        <position position="221"/>
    </location>
</feature>
<dbReference type="KEGG" id="xdo:XDD1_2499"/>
<evidence type="ECO:0000256" key="7">
    <source>
        <dbReference type="HAMAP-Rule" id="MF_02065"/>
    </source>
</evidence>
<dbReference type="Proteomes" id="UP000032721">
    <property type="component" value="Chromosome"/>
</dbReference>
<dbReference type="GO" id="GO:0008932">
    <property type="term" value="F:lytic endotransglycosylase activity"/>
    <property type="evidence" value="ECO:0007669"/>
    <property type="project" value="UniProtKB-UniRule"/>
</dbReference>
<comment type="function">
    <text evidence="7">Functions as a peptidoglycan terminase that cleaves nascent peptidoglycan strands endolytically to terminate their elongation.</text>
</comment>
<feature type="transmembrane region" description="Helical" evidence="7">
    <location>
        <begin position="7"/>
        <end position="26"/>
    </location>
</feature>
<reference evidence="9 11" key="2">
    <citation type="submission" date="2019-07" db="EMBL/GenBank/DDBJ databases">
        <title>Genomic Encyclopedia of Type Strains, Phase I: the one thousand microbial genomes (KMG-I) project.</title>
        <authorList>
            <person name="Kyrpides N."/>
        </authorList>
    </citation>
    <scope>NUCLEOTIDE SEQUENCE [LARGE SCALE GENOMIC DNA]</scope>
    <source>
        <strain evidence="9 11">DSM 17909</strain>
    </source>
</reference>
<comment type="subcellular location">
    <subcellularLocation>
        <location evidence="7">Cell inner membrane</location>
        <topology evidence="7">Single-pass membrane protein</topology>
    </subcellularLocation>
</comment>
<evidence type="ECO:0000313" key="10">
    <source>
        <dbReference type="Proteomes" id="UP000032721"/>
    </source>
</evidence>
<evidence type="ECO:0000256" key="1">
    <source>
        <dbReference type="ARBA" id="ARBA00022475"/>
    </source>
</evidence>
<gene>
    <name evidence="7" type="primary">mltG</name>
    <name evidence="9" type="ORF">LY16_01315</name>
    <name evidence="8" type="ORF">XDD1_2499</name>
</gene>
<dbReference type="NCBIfam" id="TIGR00247">
    <property type="entry name" value="endolytic transglycosylase MltG"/>
    <property type="match status" value="1"/>
</dbReference>
<dbReference type="Gene3D" id="3.30.160.60">
    <property type="entry name" value="Classic Zinc Finger"/>
    <property type="match status" value="2"/>
</dbReference>
<dbReference type="Proteomes" id="UP000324170">
    <property type="component" value="Unassembled WGS sequence"/>
</dbReference>
<comment type="similarity">
    <text evidence="7">Belongs to the transglycosylase MltG family.</text>
</comment>
<evidence type="ECO:0000256" key="2">
    <source>
        <dbReference type="ARBA" id="ARBA00022692"/>
    </source>
</evidence>
<comment type="catalytic activity">
    <reaction evidence="7">
        <text>a peptidoglycan chain = a peptidoglycan chain with N-acetyl-1,6-anhydromuramyl-[peptide] at the reducing end + a peptidoglycan chain with N-acetylglucosamine at the non-reducing end.</text>
        <dbReference type="EC" id="4.2.2.29"/>
    </reaction>
</comment>
<keyword evidence="6 7" id="KW-0961">Cell wall biogenesis/degradation</keyword>
<dbReference type="CDD" id="cd08010">
    <property type="entry name" value="MltG_like"/>
    <property type="match status" value="1"/>
</dbReference>
<dbReference type="EMBL" id="FO704550">
    <property type="protein sequence ID" value="CDG18198.1"/>
    <property type="molecule type" value="Genomic_DNA"/>
</dbReference>
<dbReference type="EMBL" id="VNHN01000016">
    <property type="protein sequence ID" value="TYP10025.1"/>
    <property type="molecule type" value="Genomic_DNA"/>
</dbReference>
<dbReference type="PANTHER" id="PTHR30518">
    <property type="entry name" value="ENDOLYTIC MUREIN TRANSGLYCOSYLASE"/>
    <property type="match status" value="1"/>
</dbReference>
<evidence type="ECO:0000256" key="4">
    <source>
        <dbReference type="ARBA" id="ARBA00023136"/>
    </source>
</evidence>
<dbReference type="STRING" id="351671.XDD1_2499"/>
<dbReference type="PANTHER" id="PTHR30518:SF2">
    <property type="entry name" value="ENDOLYTIC MUREIN TRANSGLYCOSYLASE"/>
    <property type="match status" value="1"/>
</dbReference>
<evidence type="ECO:0000313" key="11">
    <source>
        <dbReference type="Proteomes" id="UP000324170"/>
    </source>
</evidence>
<evidence type="ECO:0000313" key="8">
    <source>
        <dbReference type="EMBL" id="CDG18198.1"/>
    </source>
</evidence>
<dbReference type="HAMAP" id="MF_02065">
    <property type="entry name" value="MltG"/>
    <property type="match status" value="1"/>
</dbReference>
<keyword evidence="4 7" id="KW-0472">Membrane</keyword>
<dbReference type="EC" id="4.2.2.29" evidence="7"/>